<dbReference type="InterPro" id="IPR027417">
    <property type="entry name" value="P-loop_NTPase"/>
</dbReference>
<dbReference type="InterPro" id="IPR041664">
    <property type="entry name" value="AAA_16"/>
</dbReference>
<dbReference type="CDD" id="cd06170">
    <property type="entry name" value="LuxR_C_like"/>
    <property type="match status" value="1"/>
</dbReference>
<dbReference type="PROSITE" id="PS50043">
    <property type="entry name" value="HTH_LUXR_2"/>
    <property type="match status" value="1"/>
</dbReference>
<feature type="domain" description="HTH luxR-type" evidence="3">
    <location>
        <begin position="841"/>
        <end position="906"/>
    </location>
</feature>
<dbReference type="PRINTS" id="PR00038">
    <property type="entry name" value="HTHLUXR"/>
</dbReference>
<dbReference type="GO" id="GO:0003677">
    <property type="term" value="F:DNA binding"/>
    <property type="evidence" value="ECO:0007669"/>
    <property type="project" value="InterPro"/>
</dbReference>
<dbReference type="GO" id="GO:0005737">
    <property type="term" value="C:cytoplasm"/>
    <property type="evidence" value="ECO:0007669"/>
    <property type="project" value="TreeGrafter"/>
</dbReference>
<dbReference type="SMART" id="SM00382">
    <property type="entry name" value="AAA"/>
    <property type="match status" value="1"/>
</dbReference>
<dbReference type="EMBL" id="KX230849">
    <property type="protein sequence ID" value="ANH11411.1"/>
    <property type="molecule type" value="Genomic_DNA"/>
</dbReference>
<dbReference type="SUPFAM" id="SSF52540">
    <property type="entry name" value="P-loop containing nucleoside triphosphate hydrolases"/>
    <property type="match status" value="1"/>
</dbReference>
<dbReference type="SUPFAM" id="SSF46894">
    <property type="entry name" value="C-terminal effector domain of the bipartite response regulators"/>
    <property type="match status" value="1"/>
</dbReference>
<keyword evidence="1" id="KW-0547">Nucleotide-binding</keyword>
<dbReference type="Pfam" id="PF00196">
    <property type="entry name" value="GerE"/>
    <property type="match status" value="1"/>
</dbReference>
<dbReference type="AlphaFoldDB" id="A0A173G4N4"/>
<dbReference type="GO" id="GO:0006355">
    <property type="term" value="P:regulation of DNA-templated transcription"/>
    <property type="evidence" value="ECO:0007669"/>
    <property type="project" value="InterPro"/>
</dbReference>
<accession>A0A173G4N4</accession>
<name>A0A173G4N4_9ACTN</name>
<protein>
    <submittedName>
        <fullName evidence="4">SceP</fullName>
    </submittedName>
</protein>
<dbReference type="InterPro" id="IPR036388">
    <property type="entry name" value="WH-like_DNA-bd_sf"/>
</dbReference>
<reference evidence="4" key="1">
    <citation type="submission" date="2016-05" db="EMBL/GenBank/DDBJ databases">
        <title>Streptomyces sp. SD85 biosynthetic gene cluster for sceliphrolactam.</title>
        <authorList>
            <person name="Low Z.J."/>
            <person name="Pang L.M."/>
            <person name="Cheang Q.W."/>
            <person name="Liang Z.-X."/>
        </authorList>
    </citation>
    <scope>NUCLEOTIDE SEQUENCE</scope>
    <source>
        <strain evidence="4">SD85</strain>
    </source>
</reference>
<dbReference type="InterPro" id="IPR000792">
    <property type="entry name" value="Tscrpt_reg_LuxR_C"/>
</dbReference>
<evidence type="ECO:0000256" key="1">
    <source>
        <dbReference type="ARBA" id="ARBA00022741"/>
    </source>
</evidence>
<dbReference type="GO" id="GO:0005524">
    <property type="term" value="F:ATP binding"/>
    <property type="evidence" value="ECO:0007669"/>
    <property type="project" value="UniProtKB-KW"/>
</dbReference>
<organism evidence="4">
    <name type="scientific">Streptomyces sp. SD85</name>
    <dbReference type="NCBI Taxonomy" id="1849710"/>
    <lineage>
        <taxon>Bacteria</taxon>
        <taxon>Bacillati</taxon>
        <taxon>Actinomycetota</taxon>
        <taxon>Actinomycetes</taxon>
        <taxon>Kitasatosporales</taxon>
        <taxon>Streptomycetaceae</taxon>
        <taxon>Streptomyces</taxon>
    </lineage>
</organism>
<evidence type="ECO:0000313" key="4">
    <source>
        <dbReference type="EMBL" id="ANH11411.1"/>
    </source>
</evidence>
<dbReference type="Gene3D" id="1.10.10.10">
    <property type="entry name" value="Winged helix-like DNA-binding domain superfamily/Winged helix DNA-binding domain"/>
    <property type="match status" value="1"/>
</dbReference>
<dbReference type="InterPro" id="IPR003593">
    <property type="entry name" value="AAA+_ATPase"/>
</dbReference>
<dbReference type="PROSITE" id="PS00622">
    <property type="entry name" value="HTH_LUXR_1"/>
    <property type="match status" value="1"/>
</dbReference>
<dbReference type="PANTHER" id="PTHR16305:SF28">
    <property type="entry name" value="GUANYLATE CYCLASE DOMAIN-CONTAINING PROTEIN"/>
    <property type="match status" value="1"/>
</dbReference>
<sequence length="926" mass="98976">MHLFDRHKELEALSEAFADCVGGSGQLVIISGGPGSGKTGLLHEFAGTVAAAGARLLIATASATERNRPLGTVGDLLLSGEVPADVLDRITRCRTSDGTAPAPSGPEQEKYVAHAVQDVSRAVVELSGDRPVVIGIDDCHHMDAASLRTVLALLQRIRAKRVLVVCTGWEQYGPAHPFFRTELLRRPHRRVRLAPLSEEGVGLMLAAQSERPLPPGARSRYHRLTAGNPMLVRALLDDTTRFGADIGEPVASVAYRQAVLACLARTEPGHARTAAALAALGDAASAGSAAAVTGLSPDEVQQGAELLSQTGLLDGFRFRHAVAASAVLSSLAANERSRLHGDVAQLRYEVGDPLADVARHLLAAGRAPEPWGPAVLRRAAEQALAADDVEEAASFLGLALRECKDQRERHALSATLARAVWRVNPAAAGPHLAPLYAAARGGTLDTRDTATVLRHMLWQGDTDLAAETIGALGGLRTRTDARLLAEMEFVRQWFYGMPRAPQRGDTGRTSPLEPTMADHTSSLWASVALMAGGTVTDESVTHVAEALQAHQLSDLRLELTTISLMVIAHADRPATAAEVCDSLLADAGRRESTTWQAVLGAVRAEIALLQGDVETASEKAVESLGLLHPQGWGVLAGLPLSTALFAYTARGRHEAAADLLQHKVPDSMFQTLFGVQYLRARGHHYLATGRAFAALNDFETCGRLMQDRSPELQAGIPWRTDLAQANLRIGKQRAAKDWAQKQLRLRGNFGSRTRAITLRVLAGASQLRHRTALLRESVDLLQACGDRLELALAYGELSAAHYELGEFARARLLAQQSAQEAAACRIDSPVGNRLERAEPEAPGAAPALSDAECRVAALAALGYTNREISSRIHVTISTVEQHLTRVYRKLNVASRTELPSKVIEYRIPTPSDPAPAARSAAVRGSA</sequence>
<keyword evidence="2" id="KW-0067">ATP-binding</keyword>
<dbReference type="Pfam" id="PF13191">
    <property type="entry name" value="AAA_16"/>
    <property type="match status" value="1"/>
</dbReference>
<dbReference type="SMART" id="SM00421">
    <property type="entry name" value="HTH_LUXR"/>
    <property type="match status" value="1"/>
</dbReference>
<dbReference type="PANTHER" id="PTHR16305">
    <property type="entry name" value="TESTICULAR SOLUBLE ADENYLYL CYCLASE"/>
    <property type="match status" value="1"/>
</dbReference>
<proteinExistence type="predicted"/>
<dbReference type="InterPro" id="IPR016032">
    <property type="entry name" value="Sig_transdc_resp-reg_C-effctor"/>
</dbReference>
<dbReference type="Gene3D" id="3.40.50.300">
    <property type="entry name" value="P-loop containing nucleotide triphosphate hydrolases"/>
    <property type="match status" value="1"/>
</dbReference>
<evidence type="ECO:0000259" key="3">
    <source>
        <dbReference type="PROSITE" id="PS50043"/>
    </source>
</evidence>
<dbReference type="GO" id="GO:0004016">
    <property type="term" value="F:adenylate cyclase activity"/>
    <property type="evidence" value="ECO:0007669"/>
    <property type="project" value="TreeGrafter"/>
</dbReference>
<evidence type="ECO:0000256" key="2">
    <source>
        <dbReference type="ARBA" id="ARBA00022840"/>
    </source>
</evidence>